<dbReference type="Pfam" id="PF00266">
    <property type="entry name" value="Aminotran_5"/>
    <property type="match status" value="1"/>
</dbReference>
<name>A0A1H6BQW2_9ACTN</name>
<feature type="domain" description="Aminotransferase class V" evidence="1">
    <location>
        <begin position="123"/>
        <end position="301"/>
    </location>
</feature>
<dbReference type="GO" id="GO:0016829">
    <property type="term" value="F:lyase activity"/>
    <property type="evidence" value="ECO:0007669"/>
    <property type="project" value="UniProtKB-KW"/>
</dbReference>
<dbReference type="InterPro" id="IPR015422">
    <property type="entry name" value="PyrdxlP-dep_Trfase_small"/>
</dbReference>
<dbReference type="InterPro" id="IPR015424">
    <property type="entry name" value="PyrdxlP-dep_Trfase"/>
</dbReference>
<dbReference type="Gene3D" id="3.40.640.10">
    <property type="entry name" value="Type I PLP-dependent aspartate aminotransferase-like (Major domain)"/>
    <property type="match status" value="1"/>
</dbReference>
<keyword evidence="3" id="KW-1185">Reference proteome</keyword>
<dbReference type="InterPro" id="IPR015421">
    <property type="entry name" value="PyrdxlP-dep_Trfase_major"/>
</dbReference>
<evidence type="ECO:0000313" key="2">
    <source>
        <dbReference type="EMBL" id="SEG63074.1"/>
    </source>
</evidence>
<reference evidence="2 3" key="1">
    <citation type="submission" date="2016-10" db="EMBL/GenBank/DDBJ databases">
        <authorList>
            <person name="de Groot N.N."/>
        </authorList>
    </citation>
    <scope>NUCLEOTIDE SEQUENCE [LARGE SCALE GENOMIC DNA]</scope>
    <source>
        <strain evidence="2 3">CGMCC 4.2023</strain>
    </source>
</reference>
<evidence type="ECO:0000259" key="1">
    <source>
        <dbReference type="Pfam" id="PF00266"/>
    </source>
</evidence>
<sequence>MDANASRFQELVSAEYAGVAPGYLNTATHGLPPARTAAALRSALDAWAAGRPDVDGYEAAVTAARAAYAGLVGVAVDRVALASTVAGAVGLVASALPPGSEVVAYEGDFSSLVHPFAARGDLRLRLVPLEGVAEAVRPSTALVAVSGAQSADGRVADLAAIRSAAAAAGARVLIDGTQSVGWLPIRAGDYDYVVAHGYKWLVSPHGACFLTVREGAEGSLSPAFAGWYSALDPWGSCYGPVEHLAPGARAFDARPAYLSFVGAAASLSLLTELGVAAVHAHDVALAGRLRAGFEALGHPAVPGDSAIVSVARPPSSFADRLSAAGVRFSTPLGTLRFAVHLHNTAADVDRVLNALA</sequence>
<dbReference type="Proteomes" id="UP000236754">
    <property type="component" value="Unassembled WGS sequence"/>
</dbReference>
<dbReference type="Gene3D" id="3.90.1150.10">
    <property type="entry name" value="Aspartate Aminotransferase, domain 1"/>
    <property type="match status" value="1"/>
</dbReference>
<dbReference type="RefSeq" id="WP_103886867.1">
    <property type="nucleotide sequence ID" value="NZ_FNVU01000007.1"/>
</dbReference>
<protein>
    <submittedName>
        <fullName evidence="2">Selenocysteine lyase/Cysteine desulfurase</fullName>
    </submittedName>
</protein>
<dbReference type="PANTHER" id="PTHR43586:SF21">
    <property type="entry name" value="PYRIDOXAL PHOSPHATE (PLP)-DEPENDENT ASPARTATE AMINOTRANSFERASE SUPERFAMILY"/>
    <property type="match status" value="1"/>
</dbReference>
<gene>
    <name evidence="2" type="ORF">SAMN05216223_107131</name>
</gene>
<evidence type="ECO:0000313" key="3">
    <source>
        <dbReference type="Proteomes" id="UP000236754"/>
    </source>
</evidence>
<dbReference type="PANTHER" id="PTHR43586">
    <property type="entry name" value="CYSTEINE DESULFURASE"/>
    <property type="match status" value="1"/>
</dbReference>
<dbReference type="EMBL" id="FNVU01000007">
    <property type="protein sequence ID" value="SEG63074.1"/>
    <property type="molecule type" value="Genomic_DNA"/>
</dbReference>
<organism evidence="2 3">
    <name type="scientific">Actinacidiphila yanglinensis</name>
    <dbReference type="NCBI Taxonomy" id="310779"/>
    <lineage>
        <taxon>Bacteria</taxon>
        <taxon>Bacillati</taxon>
        <taxon>Actinomycetota</taxon>
        <taxon>Actinomycetes</taxon>
        <taxon>Kitasatosporales</taxon>
        <taxon>Streptomycetaceae</taxon>
        <taxon>Actinacidiphila</taxon>
    </lineage>
</organism>
<accession>A0A1H6BQW2</accession>
<keyword evidence="2" id="KW-0456">Lyase</keyword>
<proteinExistence type="predicted"/>
<dbReference type="InterPro" id="IPR000192">
    <property type="entry name" value="Aminotrans_V_dom"/>
</dbReference>
<dbReference type="AlphaFoldDB" id="A0A1H6BQW2"/>
<dbReference type="OrthoDB" id="250246at2"/>
<dbReference type="SUPFAM" id="SSF53383">
    <property type="entry name" value="PLP-dependent transferases"/>
    <property type="match status" value="1"/>
</dbReference>